<dbReference type="EMBL" id="JARBJD010000030">
    <property type="protein sequence ID" value="KAK2959350.1"/>
    <property type="molecule type" value="Genomic_DNA"/>
</dbReference>
<accession>A0ABQ9Y6G5</accession>
<keyword evidence="2" id="KW-1185">Reference proteome</keyword>
<proteinExistence type="predicted"/>
<dbReference type="Proteomes" id="UP001281761">
    <property type="component" value="Unassembled WGS sequence"/>
</dbReference>
<organism evidence="1 2">
    <name type="scientific">Blattamonas nauphoetae</name>
    <dbReference type="NCBI Taxonomy" id="2049346"/>
    <lineage>
        <taxon>Eukaryota</taxon>
        <taxon>Metamonada</taxon>
        <taxon>Preaxostyla</taxon>
        <taxon>Oxymonadida</taxon>
        <taxon>Blattamonas</taxon>
    </lineage>
</organism>
<evidence type="ECO:0000313" key="1">
    <source>
        <dbReference type="EMBL" id="KAK2959350.1"/>
    </source>
</evidence>
<protein>
    <submittedName>
        <fullName evidence="1">Uncharacterized protein</fullName>
    </submittedName>
</protein>
<comment type="caution">
    <text evidence="1">The sequence shown here is derived from an EMBL/GenBank/DDBJ whole genome shotgun (WGS) entry which is preliminary data.</text>
</comment>
<reference evidence="1 2" key="1">
    <citation type="journal article" date="2022" name="bioRxiv">
        <title>Genomics of Preaxostyla Flagellates Illuminates Evolutionary Transitions and the Path Towards Mitochondrial Loss.</title>
        <authorList>
            <person name="Novak L.V.F."/>
            <person name="Treitli S.C."/>
            <person name="Pyrih J."/>
            <person name="Halakuc P."/>
            <person name="Pipaliya S.V."/>
            <person name="Vacek V."/>
            <person name="Brzon O."/>
            <person name="Soukal P."/>
            <person name="Eme L."/>
            <person name="Dacks J.B."/>
            <person name="Karnkowska A."/>
            <person name="Elias M."/>
            <person name="Hampl V."/>
        </authorList>
    </citation>
    <scope>NUCLEOTIDE SEQUENCE [LARGE SCALE GENOMIC DNA]</scope>
    <source>
        <strain evidence="1">NAU3</strain>
        <tissue evidence="1">Gut</tissue>
    </source>
</reference>
<name>A0ABQ9Y6G5_9EUKA</name>
<sequence length="86" mass="10027">MTQAPAKDLFQMSWWPELDEADLDAIENDRMFGEEAKKREKPLTTYLTIMDTEQKDLGPKVLKIVHDALETLEKKEDTLKSEMELD</sequence>
<evidence type="ECO:0000313" key="2">
    <source>
        <dbReference type="Proteomes" id="UP001281761"/>
    </source>
</evidence>
<gene>
    <name evidence="1" type="ORF">BLNAU_5659</name>
</gene>